<accession>F9GEZ6</accession>
<organism evidence="2">
    <name type="scientific">Fusarium oxysporum (strain Fo5176)</name>
    <name type="common">Fusarium vascular wilt</name>
    <dbReference type="NCBI Taxonomy" id="660025"/>
    <lineage>
        <taxon>Eukaryota</taxon>
        <taxon>Fungi</taxon>
        <taxon>Dikarya</taxon>
        <taxon>Ascomycota</taxon>
        <taxon>Pezizomycotina</taxon>
        <taxon>Sordariomycetes</taxon>
        <taxon>Hypocreomycetidae</taxon>
        <taxon>Hypocreales</taxon>
        <taxon>Nectriaceae</taxon>
        <taxon>Fusarium</taxon>
        <taxon>Fusarium oxysporum species complex</taxon>
    </lineage>
</organism>
<evidence type="ECO:0000313" key="2">
    <source>
        <dbReference type="EMBL" id="EGU72261.1"/>
    </source>
</evidence>
<feature type="compositionally biased region" description="Basic residues" evidence="1">
    <location>
        <begin position="1"/>
        <end position="11"/>
    </location>
</feature>
<name>F9GEZ6_FUSOF</name>
<dbReference type="EMBL" id="AFQF01006674">
    <property type="protein sequence ID" value="EGU72261.1"/>
    <property type="molecule type" value="Genomic_DNA"/>
</dbReference>
<feature type="compositionally biased region" description="Basic and acidic residues" evidence="1">
    <location>
        <begin position="12"/>
        <end position="27"/>
    </location>
</feature>
<dbReference type="AlphaFoldDB" id="F9GEZ6"/>
<feature type="region of interest" description="Disordered" evidence="1">
    <location>
        <begin position="1"/>
        <end position="44"/>
    </location>
</feature>
<proteinExistence type="predicted"/>
<dbReference type="OrthoDB" id="5030571at2759"/>
<protein>
    <submittedName>
        <fullName evidence="2">Uncharacterized protein</fullName>
    </submittedName>
</protein>
<reference evidence="2" key="1">
    <citation type="journal article" date="2012" name="Mol. Plant Microbe Interact.">
        <title>A highly conserved effector in Fusarium oxysporum is required for full virulence on Arabidopsis.</title>
        <authorList>
            <person name="Thatcher L.F."/>
            <person name="Gardiner D.M."/>
            <person name="Kazan K."/>
            <person name="Manners J."/>
        </authorList>
    </citation>
    <scope>NUCLEOTIDE SEQUENCE [LARGE SCALE GENOMIC DNA]</scope>
    <source>
        <strain evidence="2">Fo5176</strain>
    </source>
</reference>
<sequence length="44" mass="5358">MLRTPKKRWRPRKYDTPEHKAKQDVVAKRAKRRLQKQPPHGVLK</sequence>
<evidence type="ECO:0000256" key="1">
    <source>
        <dbReference type="SAM" id="MobiDB-lite"/>
    </source>
</evidence>
<comment type="caution">
    <text evidence="2">The sequence shown here is derived from an EMBL/GenBank/DDBJ whole genome shotgun (WGS) entry which is preliminary data.</text>
</comment>
<gene>
    <name evidence="2" type="ORF">FOXB_17230</name>
</gene>